<dbReference type="InterPro" id="IPR010290">
    <property type="entry name" value="TM_effector"/>
</dbReference>
<protein>
    <submittedName>
        <fullName evidence="8">MFS transporter</fullName>
    </submittedName>
</protein>
<keyword evidence="6 7" id="KW-0472">Membrane</keyword>
<evidence type="ECO:0000256" key="5">
    <source>
        <dbReference type="ARBA" id="ARBA00022989"/>
    </source>
</evidence>
<keyword evidence="5 7" id="KW-1133">Transmembrane helix</keyword>
<dbReference type="SUPFAM" id="SSF103473">
    <property type="entry name" value="MFS general substrate transporter"/>
    <property type="match status" value="1"/>
</dbReference>
<evidence type="ECO:0000313" key="8">
    <source>
        <dbReference type="EMBL" id="USY17763.1"/>
    </source>
</evidence>
<evidence type="ECO:0000256" key="1">
    <source>
        <dbReference type="ARBA" id="ARBA00004429"/>
    </source>
</evidence>
<sequence length="157" mass="16364">MTNASRSSVTSGRERLGGTFHRFWAAGVSTNFGDGLPAVALPLIAPSPRTLLVTGLTVARFLPWLLLAPPSGALLDRADRLRALVAANTAVAATVALLTLAPATGHTTVWMLCAAVSYALCAVLVTTVVVLCSVRASIEVAELRDRAVTEQGPTEQD</sequence>
<evidence type="ECO:0000256" key="3">
    <source>
        <dbReference type="ARBA" id="ARBA00022475"/>
    </source>
</evidence>
<dbReference type="Proteomes" id="UP001055940">
    <property type="component" value="Chromosome"/>
</dbReference>
<dbReference type="RefSeq" id="WP_254417280.1">
    <property type="nucleotide sequence ID" value="NZ_BAAAJB010000011.1"/>
</dbReference>
<proteinExistence type="predicted"/>
<evidence type="ECO:0000256" key="7">
    <source>
        <dbReference type="SAM" id="Phobius"/>
    </source>
</evidence>
<keyword evidence="4 7" id="KW-0812">Transmembrane</keyword>
<dbReference type="PANTHER" id="PTHR23513">
    <property type="entry name" value="INTEGRAL MEMBRANE EFFLUX PROTEIN-RELATED"/>
    <property type="match status" value="1"/>
</dbReference>
<feature type="transmembrane region" description="Helical" evidence="7">
    <location>
        <begin position="81"/>
        <end position="103"/>
    </location>
</feature>
<keyword evidence="2" id="KW-0813">Transport</keyword>
<dbReference type="Gene3D" id="1.20.1250.20">
    <property type="entry name" value="MFS general substrate transporter like domains"/>
    <property type="match status" value="1"/>
</dbReference>
<evidence type="ECO:0000313" key="9">
    <source>
        <dbReference type="Proteomes" id="UP001055940"/>
    </source>
</evidence>
<dbReference type="PANTHER" id="PTHR23513:SF9">
    <property type="entry name" value="ENTEROBACTIN EXPORTER ENTS"/>
    <property type="match status" value="1"/>
</dbReference>
<evidence type="ECO:0000256" key="2">
    <source>
        <dbReference type="ARBA" id="ARBA00022448"/>
    </source>
</evidence>
<evidence type="ECO:0000256" key="4">
    <source>
        <dbReference type="ARBA" id="ARBA00022692"/>
    </source>
</evidence>
<accession>A0ABY5D2L5</accession>
<organism evidence="8 9">
    <name type="scientific">Nocardiopsis exhalans</name>
    <dbReference type="NCBI Taxonomy" id="163604"/>
    <lineage>
        <taxon>Bacteria</taxon>
        <taxon>Bacillati</taxon>
        <taxon>Actinomycetota</taxon>
        <taxon>Actinomycetes</taxon>
        <taxon>Streptosporangiales</taxon>
        <taxon>Nocardiopsidaceae</taxon>
        <taxon>Nocardiopsis</taxon>
    </lineage>
</organism>
<name>A0ABY5D2L5_9ACTN</name>
<feature type="transmembrane region" description="Helical" evidence="7">
    <location>
        <begin position="109"/>
        <end position="134"/>
    </location>
</feature>
<dbReference type="InterPro" id="IPR036259">
    <property type="entry name" value="MFS_trans_sf"/>
</dbReference>
<dbReference type="EMBL" id="CP099837">
    <property type="protein sequence ID" value="USY17763.1"/>
    <property type="molecule type" value="Genomic_DNA"/>
</dbReference>
<keyword evidence="9" id="KW-1185">Reference proteome</keyword>
<keyword evidence="3" id="KW-1003">Cell membrane</keyword>
<reference evidence="8" key="1">
    <citation type="submission" date="2022-06" db="EMBL/GenBank/DDBJ databases">
        <authorList>
            <person name="Ping M."/>
        </authorList>
    </citation>
    <scope>NUCLEOTIDE SEQUENCE</scope>
    <source>
        <strain evidence="8">JCM11759T</strain>
    </source>
</reference>
<dbReference type="Pfam" id="PF05977">
    <property type="entry name" value="MFS_3"/>
    <property type="match status" value="1"/>
</dbReference>
<gene>
    <name evidence="8" type="ORF">NE857_20810</name>
</gene>
<comment type="subcellular location">
    <subcellularLocation>
        <location evidence="1">Cell inner membrane</location>
        <topology evidence="1">Multi-pass membrane protein</topology>
    </subcellularLocation>
</comment>
<evidence type="ECO:0000256" key="6">
    <source>
        <dbReference type="ARBA" id="ARBA00023136"/>
    </source>
</evidence>